<dbReference type="AlphaFoldDB" id="A0A8H7A6Y1"/>
<keyword evidence="2" id="KW-1185">Reference proteome</keyword>
<sequence>MEQPRPKPFNQNLVVCSSTKSSSPANRSSNFKKIIEQETTVYLHPDGDPTAFRPSRSLPRF</sequence>
<comment type="caution">
    <text evidence="1">The sequence shown here is derived from an EMBL/GenBank/DDBJ whole genome shotgun (WGS) entry which is preliminary data.</text>
</comment>
<organism evidence="1 2">
    <name type="scientific">Endocarpon pusillum</name>
    <dbReference type="NCBI Taxonomy" id="364733"/>
    <lineage>
        <taxon>Eukaryota</taxon>
        <taxon>Fungi</taxon>
        <taxon>Dikarya</taxon>
        <taxon>Ascomycota</taxon>
        <taxon>Pezizomycotina</taxon>
        <taxon>Eurotiomycetes</taxon>
        <taxon>Chaetothyriomycetidae</taxon>
        <taxon>Verrucariales</taxon>
        <taxon>Verrucariaceae</taxon>
        <taxon>Endocarpon</taxon>
    </lineage>
</organism>
<proteinExistence type="predicted"/>
<gene>
    <name evidence="1" type="ORF">GJ744_004071</name>
</gene>
<protein>
    <submittedName>
        <fullName evidence="1">Uncharacterized protein</fullName>
    </submittedName>
</protein>
<dbReference type="Proteomes" id="UP000606974">
    <property type="component" value="Unassembled WGS sequence"/>
</dbReference>
<evidence type="ECO:0000313" key="1">
    <source>
        <dbReference type="EMBL" id="KAF7503243.1"/>
    </source>
</evidence>
<reference evidence="1" key="1">
    <citation type="submission" date="2020-02" db="EMBL/GenBank/DDBJ databases">
        <authorList>
            <person name="Palmer J.M."/>
        </authorList>
    </citation>
    <scope>NUCLEOTIDE SEQUENCE</scope>
    <source>
        <strain evidence="1">EPUS1.4</strain>
        <tissue evidence="1">Thallus</tissue>
    </source>
</reference>
<dbReference type="EMBL" id="JAACFV010000189">
    <property type="protein sequence ID" value="KAF7503243.1"/>
    <property type="molecule type" value="Genomic_DNA"/>
</dbReference>
<evidence type="ECO:0000313" key="2">
    <source>
        <dbReference type="Proteomes" id="UP000606974"/>
    </source>
</evidence>
<accession>A0A8H7A6Y1</accession>
<name>A0A8H7A6Y1_9EURO</name>